<sequence length="192" mass="21399">MGLCSSWLMSLDPSKGSTRVPLWLEHGSMRMPLSLEVPLILVGPGTGLAPFRSFLQERALAAREGLPVAPCMLFFGCRNESADFLYRDELEQFVATGILEPAIGLQTAFSRDQPQKRYVQHRIEGCAEHVWKLLSEGKSCIYIAGSANKMPEDVAEAFRKVAQTCGGMSDAHSKQWLRSMEGSRRYVVETWS</sequence>
<proteinExistence type="predicted"/>
<dbReference type="GO" id="GO:0016491">
    <property type="term" value="F:oxidoreductase activity"/>
    <property type="evidence" value="ECO:0007669"/>
    <property type="project" value="InterPro"/>
</dbReference>
<accession>A0A061SL55</accession>
<dbReference type="EMBL" id="GBEZ01001179">
    <property type="protein sequence ID" value="JAC83774.1"/>
    <property type="molecule type" value="Transcribed_RNA"/>
</dbReference>
<keyword evidence="3" id="KW-0274">FAD</keyword>
<dbReference type="InterPro" id="IPR001709">
    <property type="entry name" value="Flavoprot_Pyr_Nucl_cyt_Rdtase"/>
</dbReference>
<gene>
    <name evidence="5" type="ORF">TSPGSL018_2551</name>
</gene>
<dbReference type="InterPro" id="IPR039261">
    <property type="entry name" value="FNR_nucleotide-bd"/>
</dbReference>
<evidence type="ECO:0000256" key="1">
    <source>
        <dbReference type="ARBA" id="ARBA00001974"/>
    </source>
</evidence>
<dbReference type="PRINTS" id="PR00371">
    <property type="entry name" value="FPNCR"/>
</dbReference>
<dbReference type="GO" id="GO:0005829">
    <property type="term" value="C:cytosol"/>
    <property type="evidence" value="ECO:0007669"/>
    <property type="project" value="TreeGrafter"/>
</dbReference>
<dbReference type="FunFam" id="3.40.50.80:FF:000032">
    <property type="entry name" value="NADPH-dependent diflavin oxidoreductase 1"/>
    <property type="match status" value="1"/>
</dbReference>
<name>A0A061SL55_9CHLO</name>
<feature type="non-terminal residue" evidence="5">
    <location>
        <position position="1"/>
    </location>
</feature>
<evidence type="ECO:0000313" key="5">
    <source>
        <dbReference type="EMBL" id="JAC83774.1"/>
    </source>
</evidence>
<dbReference type="GO" id="GO:0010181">
    <property type="term" value="F:FMN binding"/>
    <property type="evidence" value="ECO:0007669"/>
    <property type="project" value="TreeGrafter"/>
</dbReference>
<evidence type="ECO:0000256" key="3">
    <source>
        <dbReference type="ARBA" id="ARBA00022827"/>
    </source>
</evidence>
<protein>
    <submittedName>
        <fullName evidence="5">Nadph-dependent diflavin oxidoreductase atr3</fullName>
    </submittedName>
</protein>
<organism evidence="5">
    <name type="scientific">Tetraselmis sp. GSL018</name>
    <dbReference type="NCBI Taxonomy" id="582737"/>
    <lineage>
        <taxon>Eukaryota</taxon>
        <taxon>Viridiplantae</taxon>
        <taxon>Chlorophyta</taxon>
        <taxon>core chlorophytes</taxon>
        <taxon>Chlorodendrophyceae</taxon>
        <taxon>Chlorodendrales</taxon>
        <taxon>Chlorodendraceae</taxon>
        <taxon>Tetraselmis</taxon>
    </lineage>
</organism>
<dbReference type="Pfam" id="PF00175">
    <property type="entry name" value="NAD_binding_1"/>
    <property type="match status" value="1"/>
</dbReference>
<feature type="domain" description="Oxidoreductase FAD/NAD(P)-binding" evidence="4">
    <location>
        <begin position="41"/>
        <end position="154"/>
    </location>
</feature>
<dbReference type="GO" id="GO:0050660">
    <property type="term" value="F:flavin adenine dinucleotide binding"/>
    <property type="evidence" value="ECO:0007669"/>
    <property type="project" value="TreeGrafter"/>
</dbReference>
<evidence type="ECO:0000259" key="4">
    <source>
        <dbReference type="Pfam" id="PF00175"/>
    </source>
</evidence>
<dbReference type="SUPFAM" id="SSF52343">
    <property type="entry name" value="Ferredoxin reductase-like, C-terminal NADP-linked domain"/>
    <property type="match status" value="1"/>
</dbReference>
<dbReference type="PANTHER" id="PTHR19384:SF10">
    <property type="entry name" value="NADPH-DEPENDENT DIFLAVIN OXIDOREDUCTASE 1"/>
    <property type="match status" value="1"/>
</dbReference>
<dbReference type="PANTHER" id="PTHR19384">
    <property type="entry name" value="NITRIC OXIDE SYNTHASE-RELATED"/>
    <property type="match status" value="1"/>
</dbReference>
<reference evidence="5" key="1">
    <citation type="submission" date="2014-05" db="EMBL/GenBank/DDBJ databases">
        <title>The transcriptome of the halophilic microalga Tetraselmis sp. GSL018 isolated from the Great Salt Lake, Utah.</title>
        <authorList>
            <person name="Jinkerson R.E."/>
            <person name="D'Adamo S."/>
            <person name="Posewitz M.C."/>
        </authorList>
    </citation>
    <scope>NUCLEOTIDE SEQUENCE</scope>
    <source>
        <strain evidence="5">GSL018</strain>
    </source>
</reference>
<keyword evidence="2" id="KW-0285">Flavoprotein</keyword>
<dbReference type="Gene3D" id="3.40.50.80">
    <property type="entry name" value="Nucleotide-binding domain of ferredoxin-NADP reductase (FNR) module"/>
    <property type="match status" value="1"/>
</dbReference>
<dbReference type="AlphaFoldDB" id="A0A061SL55"/>
<comment type="cofactor">
    <cofactor evidence="1">
        <name>FAD</name>
        <dbReference type="ChEBI" id="CHEBI:57692"/>
    </cofactor>
</comment>
<dbReference type="InterPro" id="IPR001433">
    <property type="entry name" value="OxRdtase_FAD/NAD-bd"/>
</dbReference>
<evidence type="ECO:0000256" key="2">
    <source>
        <dbReference type="ARBA" id="ARBA00022630"/>
    </source>
</evidence>